<name>A0A6V7NT39_ANACO</name>
<sequence length="189" mass="21028">MATVVVKISFRELRGICHRFSVAVPVYGVPVEDEGLLSVYAEVEISRGDSITEAIRCWGAASSTVDEAEEDAACCVVAKLRDEFSFEVNDTNLEDRKFYENLYEQVSSDYIALRGKYKRLKSDYGLLKGYYNSLLAEKERFVSEQKEMADNLEKYFSVLKQPETGGDGPGNSEGLSNEDPAAPLGYCGK</sequence>
<organism evidence="2">
    <name type="scientific">Ananas comosus var. bracteatus</name>
    <name type="common">red pineapple</name>
    <dbReference type="NCBI Taxonomy" id="296719"/>
    <lineage>
        <taxon>Eukaryota</taxon>
        <taxon>Viridiplantae</taxon>
        <taxon>Streptophyta</taxon>
        <taxon>Embryophyta</taxon>
        <taxon>Tracheophyta</taxon>
        <taxon>Spermatophyta</taxon>
        <taxon>Magnoliopsida</taxon>
        <taxon>Liliopsida</taxon>
        <taxon>Poales</taxon>
        <taxon>Bromeliaceae</taxon>
        <taxon>Bromelioideae</taxon>
        <taxon>Ananas</taxon>
    </lineage>
</organism>
<dbReference type="AlphaFoldDB" id="A0A6V7NT39"/>
<protein>
    <submittedName>
        <fullName evidence="2">Uncharacterized protein</fullName>
    </submittedName>
</protein>
<reference evidence="2" key="1">
    <citation type="submission" date="2020-07" db="EMBL/GenBank/DDBJ databases">
        <authorList>
            <person name="Lin J."/>
        </authorList>
    </citation>
    <scope>NUCLEOTIDE SEQUENCE</scope>
</reference>
<dbReference type="EMBL" id="LR862141">
    <property type="protein sequence ID" value="CAD1821735.1"/>
    <property type="molecule type" value="Genomic_DNA"/>
</dbReference>
<accession>A0A6V7NT39</accession>
<gene>
    <name evidence="2" type="ORF">CB5_LOCUS4946</name>
</gene>
<evidence type="ECO:0000313" key="2">
    <source>
        <dbReference type="EMBL" id="CAD1821735.1"/>
    </source>
</evidence>
<evidence type="ECO:0000256" key="1">
    <source>
        <dbReference type="SAM" id="MobiDB-lite"/>
    </source>
</evidence>
<feature type="region of interest" description="Disordered" evidence="1">
    <location>
        <begin position="160"/>
        <end position="189"/>
    </location>
</feature>
<proteinExistence type="predicted"/>